<dbReference type="Gene3D" id="3.40.50.720">
    <property type="entry name" value="NAD(P)-binding Rossmann-like Domain"/>
    <property type="match status" value="1"/>
</dbReference>
<gene>
    <name evidence="1" type="ORF">PB1_13714</name>
</gene>
<evidence type="ECO:0008006" key="3">
    <source>
        <dbReference type="Google" id="ProtNLM"/>
    </source>
</evidence>
<keyword evidence="2" id="KW-1185">Reference proteome</keyword>
<dbReference type="Proteomes" id="UP000010523">
    <property type="component" value="Unassembled WGS sequence"/>
</dbReference>
<dbReference type="EMBL" id="AFEU01000003">
    <property type="protein sequence ID" value="EIJ78619.1"/>
    <property type="molecule type" value="Genomic_DNA"/>
</dbReference>
<reference evidence="1 2" key="1">
    <citation type="journal article" date="2012" name="Appl. Environ. Microbiol.">
        <title>Genome Sequence of Thermotolerant Bacillus methanolicus: Features and Regulation Related to Methylotrophy and Production of L-Lysine and L-Glutamate from Methanol.</title>
        <authorList>
            <person name="Heggeset T.M."/>
            <person name="Krog A."/>
            <person name="Balzer S."/>
            <person name="Wentzel A."/>
            <person name="Ellingsen T.E."/>
            <person name="Brautaset T."/>
        </authorList>
    </citation>
    <scope>NUCLEOTIDE SEQUENCE [LARGE SCALE GENOMIC DNA]</scope>
    <source>
        <strain evidence="1 2">PB1</strain>
    </source>
</reference>
<dbReference type="AlphaFoldDB" id="I3DWJ8"/>
<accession>I3DWJ8</accession>
<evidence type="ECO:0000313" key="1">
    <source>
        <dbReference type="EMBL" id="EIJ78619.1"/>
    </source>
</evidence>
<organism evidence="1 2">
    <name type="scientific">Bacillus methanolicus PB1</name>
    <dbReference type="NCBI Taxonomy" id="997296"/>
    <lineage>
        <taxon>Bacteria</taxon>
        <taxon>Bacillati</taxon>
        <taxon>Bacillota</taxon>
        <taxon>Bacilli</taxon>
        <taxon>Bacillales</taxon>
        <taxon>Bacillaceae</taxon>
        <taxon>Bacillus</taxon>
    </lineage>
</organism>
<comment type="caution">
    <text evidence="1">The sequence shown here is derived from an EMBL/GenBank/DDBJ whole genome shotgun (WGS) entry which is preliminary data.</text>
</comment>
<name>I3DWJ8_BACMT</name>
<evidence type="ECO:0000313" key="2">
    <source>
        <dbReference type="Proteomes" id="UP000010523"/>
    </source>
</evidence>
<protein>
    <recommendedName>
        <fullName evidence="3">Precorrin-2 dehydrogenase</fullName>
    </recommendedName>
</protein>
<dbReference type="Pfam" id="PF13241">
    <property type="entry name" value="NAD_binding_7"/>
    <property type="match status" value="1"/>
</dbReference>
<proteinExistence type="predicted"/>
<sequence length="26" mass="2928">MYPIMLDMNNKLCVVIGGGKIAYRKV</sequence>
<dbReference type="RefSeq" id="WP_004437226.1">
    <property type="nucleotide sequence ID" value="NZ_AFEU01000003.1"/>
</dbReference>